<comment type="similarity">
    <text evidence="2 8">Belongs to the 4-toluene sulfonate uptake permease (TSUP) (TC 2.A.102) family.</text>
</comment>
<comment type="subcellular location">
    <subcellularLocation>
        <location evidence="1 8">Cell membrane</location>
        <topology evidence="1 8">Multi-pass membrane protein</topology>
    </subcellularLocation>
</comment>
<keyword evidence="10" id="KW-1185">Reference proteome</keyword>
<reference evidence="9 10" key="1">
    <citation type="submission" date="2018-12" db="EMBL/GenBank/DDBJ databases">
        <authorList>
            <person name="Li K."/>
        </authorList>
    </citation>
    <scope>NUCLEOTIDE SEQUENCE [LARGE SCALE GENOMIC DNA]</scope>
    <source>
        <strain evidence="10">CR22</strain>
    </source>
</reference>
<feature type="transmembrane region" description="Helical" evidence="8">
    <location>
        <begin position="221"/>
        <end position="239"/>
    </location>
</feature>
<dbReference type="KEGG" id="saqu:EJC51_02695"/>
<dbReference type="InterPro" id="IPR002781">
    <property type="entry name" value="TM_pro_TauE-like"/>
</dbReference>
<feature type="transmembrane region" description="Helical" evidence="8">
    <location>
        <begin position="98"/>
        <end position="116"/>
    </location>
</feature>
<dbReference type="PANTHER" id="PTHR30269:SF37">
    <property type="entry name" value="MEMBRANE TRANSPORTER PROTEIN"/>
    <property type="match status" value="1"/>
</dbReference>
<keyword evidence="3" id="KW-0813">Transport</keyword>
<evidence type="ECO:0000256" key="1">
    <source>
        <dbReference type="ARBA" id="ARBA00004651"/>
    </source>
</evidence>
<sequence>MEMVPLAVVMAAATFATAALSAVAGFGGGVLLLPVFVAVLGTRGAVAVLTVAQLVSNGSRVWFNRREVDRRLVGIFAAGAIPAAAAGALVFATAPLPALTRAVGVFLLVMVAWRRFKLHAARLDDRAFSAVGAVSGFGSALVGSVGPMVAPFFLARGLIRGAYIGTEAASAVVMHLTKLIVFGAAAVLTATSAAVGLALAPAGAAGAWMGKKIVDRLPSHVFVLVVEAGLIASGLLLATTGG</sequence>
<protein>
    <recommendedName>
        <fullName evidence="8">Probable membrane transporter protein</fullName>
    </recommendedName>
</protein>
<feature type="transmembrane region" description="Helical" evidence="8">
    <location>
        <begin position="128"/>
        <end position="159"/>
    </location>
</feature>
<dbReference type="InterPro" id="IPR052017">
    <property type="entry name" value="TSUP"/>
</dbReference>
<keyword evidence="5 8" id="KW-0812">Transmembrane</keyword>
<dbReference type="AlphaFoldDB" id="A0A3Q9BW25"/>
<organism evidence="9 10">
    <name type="scientific">Streptomyces aquilus</name>
    <dbReference type="NCBI Taxonomy" id="2548456"/>
    <lineage>
        <taxon>Bacteria</taxon>
        <taxon>Bacillati</taxon>
        <taxon>Actinomycetota</taxon>
        <taxon>Actinomycetes</taxon>
        <taxon>Kitasatosporales</taxon>
        <taxon>Streptomycetaceae</taxon>
        <taxon>Streptomyces</taxon>
    </lineage>
</organism>
<feature type="transmembrane region" description="Helical" evidence="8">
    <location>
        <begin position="31"/>
        <end position="52"/>
    </location>
</feature>
<keyword evidence="4 8" id="KW-1003">Cell membrane</keyword>
<evidence type="ECO:0000256" key="5">
    <source>
        <dbReference type="ARBA" id="ARBA00022692"/>
    </source>
</evidence>
<proteinExistence type="inferred from homology"/>
<feature type="transmembrane region" description="Helical" evidence="8">
    <location>
        <begin position="72"/>
        <end position="92"/>
    </location>
</feature>
<dbReference type="Proteomes" id="UP000280197">
    <property type="component" value="Chromosome"/>
</dbReference>
<name>A0A3Q9BW25_9ACTN</name>
<dbReference type="GO" id="GO:0005886">
    <property type="term" value="C:plasma membrane"/>
    <property type="evidence" value="ECO:0007669"/>
    <property type="project" value="UniProtKB-SubCell"/>
</dbReference>
<evidence type="ECO:0000256" key="4">
    <source>
        <dbReference type="ARBA" id="ARBA00022475"/>
    </source>
</evidence>
<gene>
    <name evidence="9" type="ORF">EJC51_02695</name>
</gene>
<dbReference type="Pfam" id="PF01925">
    <property type="entry name" value="TauE"/>
    <property type="match status" value="1"/>
</dbReference>
<evidence type="ECO:0000256" key="3">
    <source>
        <dbReference type="ARBA" id="ARBA00022448"/>
    </source>
</evidence>
<evidence type="ECO:0000313" key="10">
    <source>
        <dbReference type="Proteomes" id="UP000280197"/>
    </source>
</evidence>
<evidence type="ECO:0000256" key="8">
    <source>
        <dbReference type="RuleBase" id="RU363041"/>
    </source>
</evidence>
<keyword evidence="7 8" id="KW-0472">Membrane</keyword>
<evidence type="ECO:0000256" key="2">
    <source>
        <dbReference type="ARBA" id="ARBA00009142"/>
    </source>
</evidence>
<dbReference type="RefSeq" id="WP_126269510.1">
    <property type="nucleotide sequence ID" value="NZ_CP034463.1"/>
</dbReference>
<keyword evidence="6 8" id="KW-1133">Transmembrane helix</keyword>
<accession>A0A3Q9BW25</accession>
<dbReference type="PANTHER" id="PTHR30269">
    <property type="entry name" value="TRANSMEMBRANE PROTEIN YFCA"/>
    <property type="match status" value="1"/>
</dbReference>
<evidence type="ECO:0000313" key="9">
    <source>
        <dbReference type="EMBL" id="AZP15124.1"/>
    </source>
</evidence>
<evidence type="ECO:0000256" key="7">
    <source>
        <dbReference type="ARBA" id="ARBA00023136"/>
    </source>
</evidence>
<feature type="transmembrane region" description="Helical" evidence="8">
    <location>
        <begin position="179"/>
        <end position="200"/>
    </location>
</feature>
<evidence type="ECO:0000256" key="6">
    <source>
        <dbReference type="ARBA" id="ARBA00022989"/>
    </source>
</evidence>
<dbReference type="EMBL" id="CP034463">
    <property type="protein sequence ID" value="AZP15124.1"/>
    <property type="molecule type" value="Genomic_DNA"/>
</dbReference>